<dbReference type="PROSITE" id="PS51257">
    <property type="entry name" value="PROKAR_LIPOPROTEIN"/>
    <property type="match status" value="1"/>
</dbReference>
<comment type="cofactor">
    <cofactor evidence="3">
        <name>Cu cation</name>
        <dbReference type="ChEBI" id="CHEBI:23378"/>
    </cofactor>
    <text evidence="3">Binds 1 copper ion per subunit.</text>
</comment>
<dbReference type="PROSITE" id="PS00332">
    <property type="entry name" value="SOD_CU_ZN_2"/>
    <property type="match status" value="1"/>
</dbReference>
<dbReference type="RefSeq" id="WP_344911130.1">
    <property type="nucleotide sequence ID" value="NZ_BAAAYO010000010.1"/>
</dbReference>
<name>A0ABV5VVB8_9BACL</name>
<feature type="domain" description="Superoxide dismutase copper/zinc binding" evidence="5">
    <location>
        <begin position="51"/>
        <end position="182"/>
    </location>
</feature>
<dbReference type="EMBL" id="JBHMAG010000009">
    <property type="protein sequence ID" value="MFB9752247.1"/>
    <property type="molecule type" value="Genomic_DNA"/>
</dbReference>
<evidence type="ECO:0000313" key="6">
    <source>
        <dbReference type="EMBL" id="MFB9752247.1"/>
    </source>
</evidence>
<dbReference type="InterPro" id="IPR018152">
    <property type="entry name" value="SOD_Cu/Zn_BS"/>
</dbReference>
<evidence type="ECO:0000256" key="1">
    <source>
        <dbReference type="ARBA" id="ARBA00010457"/>
    </source>
</evidence>
<comment type="caution">
    <text evidence="6">The sequence shown here is derived from an EMBL/GenBank/DDBJ whole genome shotgun (WGS) entry which is preliminary data.</text>
</comment>
<dbReference type="PANTHER" id="PTHR10003">
    <property type="entry name" value="SUPEROXIDE DISMUTASE CU-ZN -RELATED"/>
    <property type="match status" value="1"/>
</dbReference>
<keyword evidence="3" id="KW-0560">Oxidoreductase</keyword>
<protein>
    <recommendedName>
        <fullName evidence="3">Superoxide dismutase [Cu-Zn]</fullName>
        <ecNumber evidence="3">1.15.1.1</ecNumber>
    </recommendedName>
</protein>
<dbReference type="InterPro" id="IPR024134">
    <property type="entry name" value="SOD_Cu/Zn_/chaperone"/>
</dbReference>
<comment type="catalytic activity">
    <reaction evidence="3">
        <text>2 superoxide + 2 H(+) = H2O2 + O2</text>
        <dbReference type="Rhea" id="RHEA:20696"/>
        <dbReference type="ChEBI" id="CHEBI:15378"/>
        <dbReference type="ChEBI" id="CHEBI:15379"/>
        <dbReference type="ChEBI" id="CHEBI:16240"/>
        <dbReference type="ChEBI" id="CHEBI:18421"/>
        <dbReference type="EC" id="1.15.1.1"/>
    </reaction>
</comment>
<dbReference type="CDD" id="cd00305">
    <property type="entry name" value="Cu-Zn_Superoxide_Dismutase"/>
    <property type="match status" value="1"/>
</dbReference>
<organism evidence="6 7">
    <name type="scientific">Paenibacillus hodogayensis</name>
    <dbReference type="NCBI Taxonomy" id="279208"/>
    <lineage>
        <taxon>Bacteria</taxon>
        <taxon>Bacillati</taxon>
        <taxon>Bacillota</taxon>
        <taxon>Bacilli</taxon>
        <taxon>Bacillales</taxon>
        <taxon>Paenibacillaceae</taxon>
        <taxon>Paenibacillus</taxon>
    </lineage>
</organism>
<comment type="cofactor">
    <cofactor evidence="3">
        <name>Zn(2+)</name>
        <dbReference type="ChEBI" id="CHEBI:29105"/>
    </cofactor>
    <text evidence="3">Binds 1 zinc ion per subunit.</text>
</comment>
<comment type="function">
    <text evidence="2">Destroys radicals which are normally produced within the cells and which are toxic to biological systems. May play a role in favoring mycobacterial survival in phagocytes.</text>
</comment>
<reference evidence="6 7" key="1">
    <citation type="submission" date="2024-09" db="EMBL/GenBank/DDBJ databases">
        <authorList>
            <person name="Sun Q."/>
            <person name="Mori K."/>
        </authorList>
    </citation>
    <scope>NUCLEOTIDE SEQUENCE [LARGE SCALE GENOMIC DNA]</scope>
    <source>
        <strain evidence="6 7">JCM 12520</strain>
    </source>
</reference>
<proteinExistence type="inferred from homology"/>
<dbReference type="Proteomes" id="UP001589619">
    <property type="component" value="Unassembled WGS sequence"/>
</dbReference>
<evidence type="ECO:0000256" key="2">
    <source>
        <dbReference type="ARBA" id="ARBA00024900"/>
    </source>
</evidence>
<dbReference type="InterPro" id="IPR001424">
    <property type="entry name" value="SOD_Cu_Zn_dom"/>
</dbReference>
<evidence type="ECO:0000313" key="7">
    <source>
        <dbReference type="Proteomes" id="UP001589619"/>
    </source>
</evidence>
<sequence>MIRNKPGLLVLSLLMLAAAGCQAKPASVGAAEAAGSVVNTTIVNTAGKTIGSGTLTQEPEGVRIRLEVKGIAEGVHGFHFHEKGLCEPPEFTSAGAHFNPAHKKHGLLSLEGPHAGDLPNLVAGADGSAKAEWLAAGVTLQKGRPNSLLKEGGTAIVIHEKADDGMTDPAGNSGARIACGVIR</sequence>
<dbReference type="Gene3D" id="2.60.40.200">
    <property type="entry name" value="Superoxide dismutase, copper/zinc binding domain"/>
    <property type="match status" value="1"/>
</dbReference>
<accession>A0ABV5VVB8</accession>
<feature type="signal peptide" evidence="4">
    <location>
        <begin position="1"/>
        <end position="23"/>
    </location>
</feature>
<comment type="similarity">
    <text evidence="1 3">Belongs to the Cu-Zn superoxide dismutase family.</text>
</comment>
<evidence type="ECO:0000256" key="4">
    <source>
        <dbReference type="SAM" id="SignalP"/>
    </source>
</evidence>
<dbReference type="Pfam" id="PF00080">
    <property type="entry name" value="Sod_Cu"/>
    <property type="match status" value="1"/>
</dbReference>
<dbReference type="InterPro" id="IPR036423">
    <property type="entry name" value="SOD-like_Cu/Zn_dom_sf"/>
</dbReference>
<keyword evidence="7" id="KW-1185">Reference proteome</keyword>
<dbReference type="EC" id="1.15.1.1" evidence="3"/>
<keyword evidence="4" id="KW-0732">Signal</keyword>
<dbReference type="SUPFAM" id="SSF49329">
    <property type="entry name" value="Cu,Zn superoxide dismutase-like"/>
    <property type="match status" value="1"/>
</dbReference>
<gene>
    <name evidence="6" type="ORF">ACFFNY_11830</name>
</gene>
<keyword evidence="3" id="KW-0186">Copper</keyword>
<feature type="chain" id="PRO_5045376185" description="Superoxide dismutase [Cu-Zn]" evidence="4">
    <location>
        <begin position="24"/>
        <end position="183"/>
    </location>
</feature>
<keyword evidence="3" id="KW-0862">Zinc</keyword>
<evidence type="ECO:0000259" key="5">
    <source>
        <dbReference type="Pfam" id="PF00080"/>
    </source>
</evidence>
<keyword evidence="3" id="KW-0479">Metal-binding</keyword>
<evidence type="ECO:0000256" key="3">
    <source>
        <dbReference type="RuleBase" id="RU000393"/>
    </source>
</evidence>